<dbReference type="EMBL" id="BMVX01000011">
    <property type="protein sequence ID" value="GGZ70293.1"/>
    <property type="molecule type" value="Genomic_DNA"/>
</dbReference>
<dbReference type="AlphaFoldDB" id="A0A918QSR6"/>
<dbReference type="InterPro" id="IPR052016">
    <property type="entry name" value="Bact_Sigma-Reg"/>
</dbReference>
<feature type="domain" description="PPM-type phosphatase" evidence="3">
    <location>
        <begin position="211"/>
        <end position="434"/>
    </location>
</feature>
<dbReference type="InterPro" id="IPR029016">
    <property type="entry name" value="GAF-like_dom_sf"/>
</dbReference>
<evidence type="ECO:0008006" key="6">
    <source>
        <dbReference type="Google" id="ProtNLM"/>
    </source>
</evidence>
<dbReference type="PANTHER" id="PTHR43156:SF2">
    <property type="entry name" value="STAGE II SPORULATION PROTEIN E"/>
    <property type="match status" value="1"/>
</dbReference>
<dbReference type="InterPro" id="IPR001932">
    <property type="entry name" value="PPM-type_phosphatase-like_dom"/>
</dbReference>
<sequence length="439" mass="45781">MMTETATAPAGGLPEAVFDPERLAAVAASGLLDTPAEGTFDDLAELALAITGAQKAFFTVADGRRSFWKAAIGLDAGAVRENDIRDSPCHILIGTGLPLIAEDAVNDPRIRDLAAVGALGIGAWAGYPVVSPEGHVLGGFCVVDQDARPFTPGQTRALQTLARSVSSEIALRQALRQARAAGDASAALARTLQDSLLPPRLAEAPGMDAAAAHLAADATGEAGSNVVGDFYDLFHTRGKNWAAVMGDVCGKGVDAAKVTALARYTVRAEAGQHTHPSVVLHRLHQALAAQRVSDRYLTAALASFRPAADGVGVVGRYASAGHPPALIRRADGSVEELDAPGTLLHPDLPPAQDALKDTTFRLFPGDALLLYTDGITEARDRERGPLFGDARLARTLAATRGWDAARTVDHLRRAVREHSGGHAVDDTALMLLRVAGGPA</sequence>
<evidence type="ECO:0000259" key="3">
    <source>
        <dbReference type="SMART" id="SM00331"/>
    </source>
</evidence>
<evidence type="ECO:0000256" key="1">
    <source>
        <dbReference type="ARBA" id="ARBA00022801"/>
    </source>
</evidence>
<reference evidence="4" key="1">
    <citation type="journal article" date="2014" name="Int. J. Syst. Evol. Microbiol.">
        <title>Complete genome sequence of Corynebacterium casei LMG S-19264T (=DSM 44701T), isolated from a smear-ripened cheese.</title>
        <authorList>
            <consortium name="US DOE Joint Genome Institute (JGI-PGF)"/>
            <person name="Walter F."/>
            <person name="Albersmeier A."/>
            <person name="Kalinowski J."/>
            <person name="Ruckert C."/>
        </authorList>
    </citation>
    <scope>NUCLEOTIDE SEQUENCE</scope>
    <source>
        <strain evidence="4">JCM 4834</strain>
    </source>
</reference>
<organism evidence="4 5">
    <name type="scientific">Streptomyces subrutilus</name>
    <dbReference type="NCBI Taxonomy" id="36818"/>
    <lineage>
        <taxon>Bacteria</taxon>
        <taxon>Bacillati</taxon>
        <taxon>Actinomycetota</taxon>
        <taxon>Actinomycetes</taxon>
        <taxon>Kitasatosporales</taxon>
        <taxon>Streptomycetaceae</taxon>
        <taxon>Streptomyces</taxon>
    </lineage>
</organism>
<reference evidence="4" key="2">
    <citation type="submission" date="2020-09" db="EMBL/GenBank/DDBJ databases">
        <authorList>
            <person name="Sun Q."/>
            <person name="Ohkuma M."/>
        </authorList>
    </citation>
    <scope>NUCLEOTIDE SEQUENCE</scope>
    <source>
        <strain evidence="4">JCM 4834</strain>
    </source>
</reference>
<proteinExistence type="predicted"/>
<dbReference type="InterPro" id="IPR003018">
    <property type="entry name" value="GAF"/>
</dbReference>
<dbReference type="InterPro" id="IPR036457">
    <property type="entry name" value="PPM-type-like_dom_sf"/>
</dbReference>
<dbReference type="Pfam" id="PF07228">
    <property type="entry name" value="SpoIIE"/>
    <property type="match status" value="1"/>
</dbReference>
<name>A0A918QSR6_9ACTN</name>
<dbReference type="GO" id="GO:0016791">
    <property type="term" value="F:phosphatase activity"/>
    <property type="evidence" value="ECO:0007669"/>
    <property type="project" value="TreeGrafter"/>
</dbReference>
<evidence type="ECO:0000259" key="2">
    <source>
        <dbReference type="SMART" id="SM00065"/>
    </source>
</evidence>
<keyword evidence="1" id="KW-0378">Hydrolase</keyword>
<dbReference type="SUPFAM" id="SSF55781">
    <property type="entry name" value="GAF domain-like"/>
    <property type="match status" value="1"/>
</dbReference>
<feature type="domain" description="GAF" evidence="2">
    <location>
        <begin position="35"/>
        <end position="179"/>
    </location>
</feature>
<dbReference type="SUPFAM" id="SSF81606">
    <property type="entry name" value="PP2C-like"/>
    <property type="match status" value="1"/>
</dbReference>
<dbReference type="SMART" id="SM00331">
    <property type="entry name" value="PP2C_SIG"/>
    <property type="match status" value="1"/>
</dbReference>
<dbReference type="Gene3D" id="3.60.40.10">
    <property type="entry name" value="PPM-type phosphatase domain"/>
    <property type="match status" value="1"/>
</dbReference>
<evidence type="ECO:0000313" key="5">
    <source>
        <dbReference type="Proteomes" id="UP000634660"/>
    </source>
</evidence>
<dbReference type="Pfam" id="PF01590">
    <property type="entry name" value="GAF"/>
    <property type="match status" value="1"/>
</dbReference>
<accession>A0A918QSR6</accession>
<comment type="caution">
    <text evidence="4">The sequence shown here is derived from an EMBL/GenBank/DDBJ whole genome shotgun (WGS) entry which is preliminary data.</text>
</comment>
<dbReference type="Gene3D" id="3.30.450.40">
    <property type="match status" value="1"/>
</dbReference>
<dbReference type="SMART" id="SM00065">
    <property type="entry name" value="GAF"/>
    <property type="match status" value="1"/>
</dbReference>
<protein>
    <recommendedName>
        <fullName evidence="6">GAF domain-containing protein</fullName>
    </recommendedName>
</protein>
<evidence type="ECO:0000313" key="4">
    <source>
        <dbReference type="EMBL" id="GGZ70293.1"/>
    </source>
</evidence>
<gene>
    <name evidence="4" type="ORF">GCM10010371_32720</name>
</gene>
<dbReference type="RefSeq" id="WP_229886441.1">
    <property type="nucleotide sequence ID" value="NZ_BMVX01000011.1"/>
</dbReference>
<dbReference type="PANTHER" id="PTHR43156">
    <property type="entry name" value="STAGE II SPORULATION PROTEIN E-RELATED"/>
    <property type="match status" value="1"/>
</dbReference>
<dbReference type="Proteomes" id="UP000634660">
    <property type="component" value="Unassembled WGS sequence"/>
</dbReference>